<dbReference type="OrthoDB" id="5851052at2759"/>
<gene>
    <name evidence="1" type="ORF">HPBE_LOCUS4013</name>
</gene>
<evidence type="ECO:0000313" key="3">
    <source>
        <dbReference type="WBParaSite" id="HPBE_0000401201-mRNA-1"/>
    </source>
</evidence>
<evidence type="ECO:0000313" key="1">
    <source>
        <dbReference type="EMBL" id="VDO57611.1"/>
    </source>
</evidence>
<proteinExistence type="predicted"/>
<organism evidence="2 3">
    <name type="scientific">Heligmosomoides polygyrus</name>
    <name type="common">Parasitic roundworm</name>
    <dbReference type="NCBI Taxonomy" id="6339"/>
    <lineage>
        <taxon>Eukaryota</taxon>
        <taxon>Metazoa</taxon>
        <taxon>Ecdysozoa</taxon>
        <taxon>Nematoda</taxon>
        <taxon>Chromadorea</taxon>
        <taxon>Rhabditida</taxon>
        <taxon>Rhabditina</taxon>
        <taxon>Rhabditomorpha</taxon>
        <taxon>Strongyloidea</taxon>
        <taxon>Heligmosomidae</taxon>
        <taxon>Heligmosomoides</taxon>
    </lineage>
</organism>
<dbReference type="Proteomes" id="UP000050761">
    <property type="component" value="Unassembled WGS sequence"/>
</dbReference>
<accession>A0A3P7W9D9</accession>
<name>A0A183FCX0_HELPZ</name>
<keyword evidence="2" id="KW-1185">Reference proteome</keyword>
<reference evidence="1 2" key="1">
    <citation type="submission" date="2018-11" db="EMBL/GenBank/DDBJ databases">
        <authorList>
            <consortium name="Pathogen Informatics"/>
        </authorList>
    </citation>
    <scope>NUCLEOTIDE SEQUENCE [LARGE SCALE GENOMIC DNA]</scope>
</reference>
<dbReference type="WBParaSite" id="HPBE_0000401201-mRNA-1">
    <property type="protein sequence ID" value="HPBE_0000401201-mRNA-1"/>
    <property type="gene ID" value="HPBE_0000401201"/>
</dbReference>
<sequence length="55" mass="6391">MPNRLFYENTLISGTIAENRRLFLDNTRCRNRKLPFLLVKVAGYSQRTATGSHYS</sequence>
<evidence type="ECO:0000313" key="2">
    <source>
        <dbReference type="Proteomes" id="UP000050761"/>
    </source>
</evidence>
<reference evidence="3" key="2">
    <citation type="submission" date="2019-09" db="UniProtKB">
        <authorList>
            <consortium name="WormBaseParasite"/>
        </authorList>
    </citation>
    <scope>IDENTIFICATION</scope>
</reference>
<dbReference type="EMBL" id="UZAH01023742">
    <property type="protein sequence ID" value="VDO57611.1"/>
    <property type="molecule type" value="Genomic_DNA"/>
</dbReference>
<protein>
    <submittedName>
        <fullName evidence="3">Alpha/beta hydrolase</fullName>
    </submittedName>
</protein>
<accession>A0A183FCX0</accession>
<dbReference type="AlphaFoldDB" id="A0A183FCX0"/>